<dbReference type="Proteomes" id="UP000600365">
    <property type="component" value="Unassembled WGS sequence"/>
</dbReference>
<accession>A0A918DAQ4</accession>
<feature type="transmembrane region" description="Helical" evidence="1">
    <location>
        <begin position="30"/>
        <end position="50"/>
    </location>
</feature>
<reference evidence="2 3" key="1">
    <citation type="journal article" date="2014" name="Int. J. Syst. Evol. Microbiol.">
        <title>Complete genome sequence of Corynebacterium casei LMG S-19264T (=DSM 44701T), isolated from a smear-ripened cheese.</title>
        <authorList>
            <consortium name="US DOE Joint Genome Institute (JGI-PGF)"/>
            <person name="Walter F."/>
            <person name="Albersmeier A."/>
            <person name="Kalinowski J."/>
            <person name="Ruckert C."/>
        </authorList>
    </citation>
    <scope>NUCLEOTIDE SEQUENCE [LARGE SCALE GENOMIC DNA]</scope>
    <source>
        <strain evidence="2 3">CGMCC 4.7111</strain>
    </source>
</reference>
<keyword evidence="1" id="KW-0812">Transmembrane</keyword>
<name>A0A918DAQ4_9ACTN</name>
<dbReference type="EMBL" id="BMMM01000031">
    <property type="protein sequence ID" value="GGN94834.1"/>
    <property type="molecule type" value="Genomic_DNA"/>
</dbReference>
<organism evidence="2 3">
    <name type="scientific">Streptomyces albiflavescens</name>
    <dbReference type="NCBI Taxonomy" id="1623582"/>
    <lineage>
        <taxon>Bacteria</taxon>
        <taxon>Bacillati</taxon>
        <taxon>Actinomycetota</taxon>
        <taxon>Actinomycetes</taxon>
        <taxon>Kitasatosporales</taxon>
        <taxon>Streptomycetaceae</taxon>
        <taxon>Streptomyces</taxon>
    </lineage>
</organism>
<sequence>MKAPDVPEGRMTRAGRAEWTKLRTDASNGWLTLGMIALTVAVGAAVAMTSRCDATGCAGDPARLSLTGVMVGQVVVAVVAALMVGNEYSTGMMHTTLTAMPRRLTVLCSKSAVLSAVTLVAGAVSVLGSLLIGRLVQPGRGFTEQHGFAALSLTDAPTLRAAVGSVCYLVLIGLLSLGIALVVRSSATAVGIVLALLFVFPILAQVVADPDWQRHLRQISPMTAGLAVQTTVGVDDLPIGPWQGLGVVALWAAGAMAAGGWLLSSRDA</sequence>
<proteinExistence type="predicted"/>
<evidence type="ECO:0000256" key="1">
    <source>
        <dbReference type="SAM" id="Phobius"/>
    </source>
</evidence>
<evidence type="ECO:0000313" key="3">
    <source>
        <dbReference type="Proteomes" id="UP000600365"/>
    </source>
</evidence>
<feature type="transmembrane region" description="Helical" evidence="1">
    <location>
        <begin position="242"/>
        <end position="263"/>
    </location>
</feature>
<gene>
    <name evidence="2" type="ORF">GCM10011579_094780</name>
</gene>
<feature type="transmembrane region" description="Helical" evidence="1">
    <location>
        <begin position="62"/>
        <end position="84"/>
    </location>
</feature>
<feature type="transmembrane region" description="Helical" evidence="1">
    <location>
        <begin position="161"/>
        <end position="183"/>
    </location>
</feature>
<dbReference type="PANTHER" id="PTHR37305:SF1">
    <property type="entry name" value="MEMBRANE PROTEIN"/>
    <property type="match status" value="1"/>
</dbReference>
<dbReference type="PANTHER" id="PTHR37305">
    <property type="entry name" value="INTEGRAL MEMBRANE PROTEIN-RELATED"/>
    <property type="match status" value="1"/>
</dbReference>
<evidence type="ECO:0000313" key="2">
    <source>
        <dbReference type="EMBL" id="GGN94834.1"/>
    </source>
</evidence>
<dbReference type="AlphaFoldDB" id="A0A918DAQ4"/>
<feature type="transmembrane region" description="Helical" evidence="1">
    <location>
        <begin position="190"/>
        <end position="208"/>
    </location>
</feature>
<keyword evidence="1" id="KW-0472">Membrane</keyword>
<feature type="transmembrane region" description="Helical" evidence="1">
    <location>
        <begin position="112"/>
        <end position="132"/>
    </location>
</feature>
<keyword evidence="1" id="KW-1133">Transmembrane helix</keyword>
<comment type="caution">
    <text evidence="2">The sequence shown here is derived from an EMBL/GenBank/DDBJ whole genome shotgun (WGS) entry which is preliminary data.</text>
</comment>
<keyword evidence="3" id="KW-1185">Reference proteome</keyword>
<protein>
    <submittedName>
        <fullName evidence="2">ABC transporter</fullName>
    </submittedName>
</protein>